<proteinExistence type="predicted"/>
<organism evidence="1 3">
    <name type="scientific">Corynebacterium amycolatum</name>
    <dbReference type="NCBI Taxonomy" id="43765"/>
    <lineage>
        <taxon>Bacteria</taxon>
        <taxon>Bacillati</taxon>
        <taxon>Actinomycetota</taxon>
        <taxon>Actinomycetes</taxon>
        <taxon>Mycobacteriales</taxon>
        <taxon>Corynebacteriaceae</taxon>
        <taxon>Corynebacterium</taxon>
    </lineage>
</organism>
<dbReference type="Proteomes" id="UP000594774">
    <property type="component" value="Chromosome"/>
</dbReference>
<reference evidence="3 4" key="1">
    <citation type="submission" date="2020-12" db="EMBL/GenBank/DDBJ databases">
        <title>FDA dAtabase for Regulatory Grade micrObial Sequences (FDA-ARGOS): Supporting development and validation of Infectious Disease Dx tests.</title>
        <authorList>
            <person name="Sproer C."/>
            <person name="Gronow S."/>
            <person name="Severitt S."/>
            <person name="Schroder I."/>
            <person name="Tallon L."/>
            <person name="Sadzewicz L."/>
            <person name="Zhao X."/>
            <person name="Boylan J."/>
            <person name="Ott S."/>
            <person name="Bowen H."/>
            <person name="Vavikolanu K."/>
            <person name="Mehta A."/>
            <person name="Aluvathingal J."/>
            <person name="Nadendla S."/>
            <person name="Lowell S."/>
            <person name="Myers T."/>
            <person name="Yan Y."/>
            <person name="Sichtig H."/>
        </authorList>
    </citation>
    <scope>NUCLEOTIDE SEQUENCE [LARGE SCALE GENOMIC DNA]</scope>
    <source>
        <strain evidence="1 3">FDAARGOS_938</strain>
        <strain evidence="2 4">FDAARGOS_991</strain>
    </source>
</reference>
<dbReference type="AlphaFoldDB" id="A0AB37GHA9"/>
<dbReference type="RefSeq" id="WP_115598831.1">
    <property type="nucleotide sequence ID" value="NZ_CP065628.1"/>
</dbReference>
<keyword evidence="4" id="KW-1185">Reference proteome</keyword>
<evidence type="ECO:0000313" key="2">
    <source>
        <dbReference type="EMBL" id="QQB82658.1"/>
    </source>
</evidence>
<evidence type="ECO:0000313" key="1">
    <source>
        <dbReference type="EMBL" id="QPR30828.1"/>
    </source>
</evidence>
<accession>A0AB37GHA9</accession>
<name>A0AB37GHA9_CORAY</name>
<dbReference type="EMBL" id="CP065628">
    <property type="protein sequence ID" value="QPR30828.1"/>
    <property type="molecule type" value="Genomic_DNA"/>
</dbReference>
<gene>
    <name evidence="1" type="ORF">I6G95_11780</name>
    <name evidence="2" type="ORF">I6H48_12305</name>
</gene>
<sequence length="48" mass="5338">MDAWKHVKVLRDGVDVNVKILDNFATHVAPALGWQPNHEGPVTGYLID</sequence>
<dbReference type="EMBL" id="CP066023">
    <property type="protein sequence ID" value="QQB82658.1"/>
    <property type="molecule type" value="Genomic_DNA"/>
</dbReference>
<evidence type="ECO:0000313" key="3">
    <source>
        <dbReference type="Proteomes" id="UP000594774"/>
    </source>
</evidence>
<evidence type="ECO:0000313" key="4">
    <source>
        <dbReference type="Proteomes" id="UP000595198"/>
    </source>
</evidence>
<dbReference type="Proteomes" id="UP000595198">
    <property type="component" value="Chromosome"/>
</dbReference>
<protein>
    <submittedName>
        <fullName evidence="1">Alkane 1-monooxygenase</fullName>
    </submittedName>
</protein>